<dbReference type="InterPro" id="IPR036792">
    <property type="entry name" value="Asp_carbatrfase_reg_C_sf"/>
</dbReference>
<dbReference type="PANTHER" id="PTHR35805">
    <property type="entry name" value="ASPARTATE CARBAMOYLTRANSFERASE REGULATORY CHAIN"/>
    <property type="match status" value="1"/>
</dbReference>
<protein>
    <recommendedName>
        <fullName evidence="4">Aspartate carbamoyltransferase regulatory chain</fullName>
    </recommendedName>
</protein>
<dbReference type="PANTHER" id="PTHR35805:SF1">
    <property type="entry name" value="ASPARTATE CARBAMOYLTRANSFERASE REGULATORY CHAIN"/>
    <property type="match status" value="1"/>
</dbReference>
<dbReference type="SUPFAM" id="SSF54893">
    <property type="entry name" value="Aspartate carbamoyltransferase, Regulatory-chain, N-terminal domain"/>
    <property type="match status" value="1"/>
</dbReference>
<dbReference type="Gene3D" id="2.30.30.20">
    <property type="entry name" value="Aspartate carbamoyltransferase regulatory subunit, C-terminal domain"/>
    <property type="match status" value="1"/>
</dbReference>
<keyword evidence="2 4" id="KW-0862">Zinc</keyword>
<dbReference type="Gene3D" id="3.30.70.140">
    <property type="entry name" value="Aspartate carbamoyltransferase regulatory subunit, N-terminal domain"/>
    <property type="match status" value="1"/>
</dbReference>
<dbReference type="Proteomes" id="UP000070224">
    <property type="component" value="Unassembled WGS sequence"/>
</dbReference>
<feature type="binding site" evidence="4">
    <location>
        <position position="143"/>
    </location>
    <ligand>
        <name>Zn(2+)</name>
        <dbReference type="ChEBI" id="CHEBI:29105"/>
    </ligand>
</feature>
<keyword evidence="8" id="KW-1185">Reference proteome</keyword>
<comment type="caution">
    <text evidence="7">The sequence shown here is derived from an EMBL/GenBank/DDBJ whole genome shotgun (WGS) entry which is preliminary data.</text>
</comment>
<dbReference type="Pfam" id="PF01948">
    <property type="entry name" value="PyrI"/>
    <property type="match status" value="1"/>
</dbReference>
<dbReference type="GO" id="GO:0006221">
    <property type="term" value="P:pyrimidine nucleotide biosynthetic process"/>
    <property type="evidence" value="ECO:0007669"/>
    <property type="project" value="UniProtKB-UniRule"/>
</dbReference>
<evidence type="ECO:0000259" key="6">
    <source>
        <dbReference type="Pfam" id="PF02748"/>
    </source>
</evidence>
<dbReference type="GO" id="GO:0006207">
    <property type="term" value="P:'de novo' pyrimidine nucleobase biosynthetic process"/>
    <property type="evidence" value="ECO:0007669"/>
    <property type="project" value="InterPro"/>
</dbReference>
<evidence type="ECO:0000259" key="5">
    <source>
        <dbReference type="Pfam" id="PF01948"/>
    </source>
</evidence>
<dbReference type="STRING" id="322095.HMPREF3185_01797"/>
<name>A0A134B2W0_9PORP</name>
<feature type="domain" description="Aspartate carbamoyltransferase regulatory subunit C-terminal" evidence="6">
    <location>
        <begin position="101"/>
        <end position="152"/>
    </location>
</feature>
<dbReference type="InterPro" id="IPR020545">
    <property type="entry name" value="Asp_carbamoyltransf_reg_N"/>
</dbReference>
<evidence type="ECO:0000313" key="8">
    <source>
        <dbReference type="Proteomes" id="UP000070224"/>
    </source>
</evidence>
<evidence type="ECO:0000256" key="4">
    <source>
        <dbReference type="HAMAP-Rule" id="MF_00002"/>
    </source>
</evidence>
<evidence type="ECO:0000256" key="3">
    <source>
        <dbReference type="ARBA" id="ARBA00022975"/>
    </source>
</evidence>
<comment type="cofactor">
    <cofactor evidence="4">
        <name>Zn(2+)</name>
        <dbReference type="ChEBI" id="CHEBI:29105"/>
    </cofactor>
    <text evidence="4">Binds 1 zinc ion per subunit.</text>
</comment>
<dbReference type="GO" id="GO:0046872">
    <property type="term" value="F:metal ion binding"/>
    <property type="evidence" value="ECO:0007669"/>
    <property type="project" value="UniProtKB-KW"/>
</dbReference>
<dbReference type="RefSeq" id="WP_044124056.1">
    <property type="nucleotide sequence ID" value="NZ_KQ960462.1"/>
</dbReference>
<accession>A0A134B2W0</accession>
<feature type="binding site" evidence="4">
    <location>
        <position position="108"/>
    </location>
    <ligand>
        <name>Zn(2+)</name>
        <dbReference type="ChEBI" id="CHEBI:29105"/>
    </ligand>
</feature>
<comment type="subunit">
    <text evidence="4">Contains catalytic and regulatory chains.</text>
</comment>
<feature type="binding site" evidence="4">
    <location>
        <position position="113"/>
    </location>
    <ligand>
        <name>Zn(2+)</name>
        <dbReference type="ChEBI" id="CHEBI:29105"/>
    </ligand>
</feature>
<dbReference type="InterPro" id="IPR002801">
    <property type="entry name" value="Asp_carbamoylTrfase_reg"/>
</dbReference>
<feature type="binding site" evidence="4">
    <location>
        <position position="140"/>
    </location>
    <ligand>
        <name>Zn(2+)</name>
        <dbReference type="ChEBI" id="CHEBI:29105"/>
    </ligand>
</feature>
<dbReference type="SUPFAM" id="SSF57825">
    <property type="entry name" value="Aspartate carbamoyltransferase, Regulatory-chain, C-terminal domain"/>
    <property type="match status" value="1"/>
</dbReference>
<evidence type="ECO:0000313" key="7">
    <source>
        <dbReference type="EMBL" id="KXB74280.1"/>
    </source>
</evidence>
<dbReference type="PATRIC" id="fig|322095.3.peg.1773"/>
<keyword evidence="7" id="KW-0808">Transferase</keyword>
<keyword evidence="3 4" id="KW-0665">Pyrimidine biosynthesis</keyword>
<dbReference type="Pfam" id="PF02748">
    <property type="entry name" value="PyrI_C"/>
    <property type="match status" value="1"/>
</dbReference>
<dbReference type="EMBL" id="LSDK01000126">
    <property type="protein sequence ID" value="KXB74280.1"/>
    <property type="molecule type" value="Genomic_DNA"/>
</dbReference>
<dbReference type="OrthoDB" id="5599321at2"/>
<feature type="domain" description="Aspartate carbamoyltransferase regulatory subunit N-terminal" evidence="5">
    <location>
        <begin position="7"/>
        <end position="96"/>
    </location>
</feature>
<reference evidence="8" key="1">
    <citation type="submission" date="2016-01" db="EMBL/GenBank/DDBJ databases">
        <authorList>
            <person name="Mitreva M."/>
            <person name="Pepin K.H."/>
            <person name="Mihindukulasuriya K.A."/>
            <person name="Fulton R."/>
            <person name="Fronick C."/>
            <person name="O'Laughlin M."/>
            <person name="Miner T."/>
            <person name="Herter B."/>
            <person name="Rosa B.A."/>
            <person name="Cordes M."/>
            <person name="Tomlinson C."/>
            <person name="Wollam A."/>
            <person name="Palsikar V.B."/>
            <person name="Mardis E.R."/>
            <person name="Wilson R.K."/>
        </authorList>
    </citation>
    <scope>NUCLEOTIDE SEQUENCE [LARGE SCALE GENOMIC DNA]</scope>
    <source>
        <strain evidence="8">KA00683</strain>
    </source>
</reference>
<comment type="similarity">
    <text evidence="4">Belongs to the PyrI family.</text>
</comment>
<comment type="function">
    <text evidence="4">Involved in allosteric regulation of aspartate carbamoyltransferase.</text>
</comment>
<evidence type="ECO:0000256" key="2">
    <source>
        <dbReference type="ARBA" id="ARBA00022833"/>
    </source>
</evidence>
<gene>
    <name evidence="4" type="primary">pyrI</name>
    <name evidence="7" type="ORF">HMPREF3185_01797</name>
</gene>
<proteinExistence type="inferred from homology"/>
<organism evidence="7 8">
    <name type="scientific">Porphyromonas somerae</name>
    <dbReference type="NCBI Taxonomy" id="322095"/>
    <lineage>
        <taxon>Bacteria</taxon>
        <taxon>Pseudomonadati</taxon>
        <taxon>Bacteroidota</taxon>
        <taxon>Bacteroidia</taxon>
        <taxon>Bacteroidales</taxon>
        <taxon>Porphyromonadaceae</taxon>
        <taxon>Porphyromonas</taxon>
    </lineage>
</organism>
<dbReference type="InterPro" id="IPR020542">
    <property type="entry name" value="Asp_carbamoyltrfase_reg_C"/>
</dbReference>
<evidence type="ECO:0000256" key="1">
    <source>
        <dbReference type="ARBA" id="ARBA00022723"/>
    </source>
</evidence>
<dbReference type="GO" id="GO:0009347">
    <property type="term" value="C:aspartate carbamoyltransferase complex"/>
    <property type="evidence" value="ECO:0007669"/>
    <property type="project" value="InterPro"/>
</dbReference>
<dbReference type="AlphaFoldDB" id="A0A134B2W0"/>
<dbReference type="GO" id="GO:0016740">
    <property type="term" value="F:transferase activity"/>
    <property type="evidence" value="ECO:0007669"/>
    <property type="project" value="UniProtKB-KW"/>
</dbReference>
<dbReference type="HAMAP" id="MF_00002">
    <property type="entry name" value="Asp_carb_tr_reg"/>
    <property type="match status" value="1"/>
</dbReference>
<sequence>MNKDKMLVEAIRDGIVLDHIPAEKLFKIVALLRLDTLTTPVTIGNNLMSARHKRKGIIKMADHFVSSQEIDKIALLAPEVHLNVIRDYQVTEKRQVALPSEVKGLVRCPNPKCITNAEPMQTRFHVSTEEDSDQKCLLECHYCGRKTRAEEVELL</sequence>
<keyword evidence="1 4" id="KW-0479">Metal-binding</keyword>
<dbReference type="InterPro" id="IPR036793">
    <property type="entry name" value="Asp_carbatrfase_reg_N_sf"/>
</dbReference>